<reference evidence="3" key="2">
    <citation type="journal article" date="2021" name="PeerJ">
        <title>Extensive microbial diversity within the chicken gut microbiome revealed by metagenomics and culture.</title>
        <authorList>
            <person name="Gilroy R."/>
            <person name="Ravi A."/>
            <person name="Getino M."/>
            <person name="Pursley I."/>
            <person name="Horton D.L."/>
            <person name="Alikhan N.F."/>
            <person name="Baker D."/>
            <person name="Gharbi K."/>
            <person name="Hall N."/>
            <person name="Watson M."/>
            <person name="Adriaenssens E.M."/>
            <person name="Foster-Nyarko E."/>
            <person name="Jarju S."/>
            <person name="Secka A."/>
            <person name="Antonio M."/>
            <person name="Oren A."/>
            <person name="Chaudhuri R.R."/>
            <person name="La Ragione R."/>
            <person name="Hildebrand F."/>
            <person name="Pallen M.J."/>
        </authorList>
    </citation>
    <scope>NUCLEOTIDE SEQUENCE</scope>
    <source>
        <strain evidence="3">ChiHjej9B8-7071</strain>
    </source>
</reference>
<gene>
    <name evidence="3" type="ORF">IAA70_08800</name>
</gene>
<dbReference type="PANTHER" id="PTHR43649">
    <property type="entry name" value="ARABINOSE-BINDING PROTEIN-RELATED"/>
    <property type="match status" value="1"/>
</dbReference>
<dbReference type="AlphaFoldDB" id="A0A9D1A9P7"/>
<accession>A0A9D1A9P7</accession>
<dbReference type="Pfam" id="PF13416">
    <property type="entry name" value="SBP_bac_8"/>
    <property type="match status" value="1"/>
</dbReference>
<name>A0A9D1A9P7_9FIRM</name>
<dbReference type="InterPro" id="IPR050490">
    <property type="entry name" value="Bact_solute-bd_prot1"/>
</dbReference>
<organism evidence="3 4">
    <name type="scientific">Candidatus Avoscillospira stercoripullorum</name>
    <dbReference type="NCBI Taxonomy" id="2840709"/>
    <lineage>
        <taxon>Bacteria</taxon>
        <taxon>Bacillati</taxon>
        <taxon>Bacillota</taxon>
        <taxon>Clostridia</taxon>
        <taxon>Eubacteriales</taxon>
        <taxon>Oscillospiraceae</taxon>
        <taxon>Oscillospiraceae incertae sedis</taxon>
        <taxon>Candidatus Avoscillospira</taxon>
    </lineage>
</organism>
<dbReference type="Proteomes" id="UP000824258">
    <property type="component" value="Unassembled WGS sequence"/>
</dbReference>
<feature type="compositionally biased region" description="Low complexity" evidence="1">
    <location>
        <begin position="24"/>
        <end position="41"/>
    </location>
</feature>
<evidence type="ECO:0000313" key="4">
    <source>
        <dbReference type="Proteomes" id="UP000824258"/>
    </source>
</evidence>
<sequence length="444" mass="49602">MKRMISLLLALAMLGSMLAGCSGNKTADSTTTGDQQTQTQDENQSGSEPVTIRYYDWDLVDQSVIDKFMEENTDIIVEVYDVSANSDRATQLDILAMSGEIDVMPQADGDQFVRFEEGMMANLDELIEKYEIDMETSFGDYTSWVQYNGSYYGIPYRTSRTALFYNKDIFDAAGVEYPTDTWTNEDYMEAARAISAWGKDNGGVYGTYSHTYGNEWAIMAAQAGEWYTEDGLCNIRDDAWVRALELRNEMDAEGLQMPYSEIKASGTVINSSFLGSKEGMTMAGSWLVRDMKKTDQFPFDFEVGVAPVPRWDDSVEGVRGNYSVSALCIPETSKNKEAAFRFIMYLEMENAQAIAATGNVPCYIPAYSDALIQTFVEGSPLTVEQASYFFDSDVELTTNKITGPKGGNYMSIINEEVQPYFFGETDLETVLSNIESRVNEVLAE</sequence>
<keyword evidence="2" id="KW-0732">Signal</keyword>
<evidence type="ECO:0000256" key="1">
    <source>
        <dbReference type="SAM" id="MobiDB-lite"/>
    </source>
</evidence>
<comment type="caution">
    <text evidence="3">The sequence shown here is derived from an EMBL/GenBank/DDBJ whole genome shotgun (WGS) entry which is preliminary data.</text>
</comment>
<feature type="signal peptide" evidence="2">
    <location>
        <begin position="1"/>
        <end position="27"/>
    </location>
</feature>
<feature type="region of interest" description="Disordered" evidence="1">
    <location>
        <begin position="24"/>
        <end position="47"/>
    </location>
</feature>
<feature type="chain" id="PRO_5038955771" evidence="2">
    <location>
        <begin position="28"/>
        <end position="444"/>
    </location>
</feature>
<dbReference type="EMBL" id="DVGD01000290">
    <property type="protein sequence ID" value="HIR10489.1"/>
    <property type="molecule type" value="Genomic_DNA"/>
</dbReference>
<dbReference type="InterPro" id="IPR006059">
    <property type="entry name" value="SBP"/>
</dbReference>
<reference evidence="3" key="1">
    <citation type="submission" date="2020-10" db="EMBL/GenBank/DDBJ databases">
        <authorList>
            <person name="Gilroy R."/>
        </authorList>
    </citation>
    <scope>NUCLEOTIDE SEQUENCE</scope>
    <source>
        <strain evidence="3">ChiHjej9B8-7071</strain>
    </source>
</reference>
<protein>
    <submittedName>
        <fullName evidence="3">Extracellular solute-binding protein</fullName>
    </submittedName>
</protein>
<dbReference type="PROSITE" id="PS51257">
    <property type="entry name" value="PROKAR_LIPOPROTEIN"/>
    <property type="match status" value="1"/>
</dbReference>
<proteinExistence type="predicted"/>
<evidence type="ECO:0000256" key="2">
    <source>
        <dbReference type="SAM" id="SignalP"/>
    </source>
</evidence>
<dbReference type="SUPFAM" id="SSF53850">
    <property type="entry name" value="Periplasmic binding protein-like II"/>
    <property type="match status" value="1"/>
</dbReference>
<dbReference type="PANTHER" id="PTHR43649:SF12">
    <property type="entry name" value="DIACETYLCHITOBIOSE BINDING PROTEIN DASA"/>
    <property type="match status" value="1"/>
</dbReference>
<dbReference type="Gene3D" id="3.40.190.10">
    <property type="entry name" value="Periplasmic binding protein-like II"/>
    <property type="match status" value="1"/>
</dbReference>
<evidence type="ECO:0000313" key="3">
    <source>
        <dbReference type="EMBL" id="HIR10489.1"/>
    </source>
</evidence>